<accession>A0A3P7NYQ4</accession>
<gene>
    <name evidence="2" type="ORF">PATL70BA_0588</name>
</gene>
<dbReference type="EMBL" id="LR130778">
    <property type="protein sequence ID" value="VDN46450.1"/>
    <property type="molecule type" value="Genomic_DNA"/>
</dbReference>
<dbReference type="PROSITE" id="PS51833">
    <property type="entry name" value="HDOD"/>
    <property type="match status" value="1"/>
</dbReference>
<evidence type="ECO:0000259" key="1">
    <source>
        <dbReference type="PROSITE" id="PS51833"/>
    </source>
</evidence>
<dbReference type="Gene3D" id="3.20.20.450">
    <property type="entry name" value="EAL domain"/>
    <property type="match status" value="1"/>
</dbReference>
<dbReference type="SUPFAM" id="SSF109604">
    <property type="entry name" value="HD-domain/PDEase-like"/>
    <property type="match status" value="1"/>
</dbReference>
<dbReference type="PANTHER" id="PTHR33525">
    <property type="match status" value="1"/>
</dbReference>
<proteinExistence type="predicted"/>
<dbReference type="InterPro" id="IPR013976">
    <property type="entry name" value="HDOD"/>
</dbReference>
<dbReference type="PANTHER" id="PTHR33525:SF4">
    <property type="entry name" value="CYCLIC DI-GMP PHOSPHODIESTERASE CDGJ"/>
    <property type="match status" value="1"/>
</dbReference>
<reference evidence="2 3" key="1">
    <citation type="submission" date="2018-09" db="EMBL/GenBank/DDBJ databases">
        <authorList>
            <person name="Postec A."/>
        </authorList>
    </citation>
    <scope>NUCLEOTIDE SEQUENCE [LARGE SCALE GENOMIC DNA]</scope>
    <source>
        <strain evidence="2">70B-A</strain>
    </source>
</reference>
<dbReference type="InterPro" id="IPR001633">
    <property type="entry name" value="EAL_dom"/>
</dbReference>
<organism evidence="2 3">
    <name type="scientific">Petrocella atlantisensis</name>
    <dbReference type="NCBI Taxonomy" id="2173034"/>
    <lineage>
        <taxon>Bacteria</taxon>
        <taxon>Bacillati</taxon>
        <taxon>Bacillota</taxon>
        <taxon>Clostridia</taxon>
        <taxon>Lachnospirales</taxon>
        <taxon>Vallitaleaceae</taxon>
        <taxon>Petrocella</taxon>
    </lineage>
</organism>
<dbReference type="RefSeq" id="WP_125135960.1">
    <property type="nucleotide sequence ID" value="NZ_LR130778.1"/>
</dbReference>
<name>A0A3P7NYQ4_9FIRM</name>
<dbReference type="InterPro" id="IPR035919">
    <property type="entry name" value="EAL_sf"/>
</dbReference>
<dbReference type="Pfam" id="PF00563">
    <property type="entry name" value="EAL"/>
    <property type="match status" value="1"/>
</dbReference>
<dbReference type="AlphaFoldDB" id="A0A3P7NYQ4"/>
<protein>
    <recommendedName>
        <fullName evidence="1">HDOD domain-containing protein</fullName>
    </recommendedName>
</protein>
<dbReference type="Proteomes" id="UP000279029">
    <property type="component" value="Chromosome"/>
</dbReference>
<evidence type="ECO:0000313" key="2">
    <source>
        <dbReference type="EMBL" id="VDN46450.1"/>
    </source>
</evidence>
<evidence type="ECO:0000313" key="3">
    <source>
        <dbReference type="Proteomes" id="UP000279029"/>
    </source>
</evidence>
<sequence length="314" mass="36222">MDIFIARQPIFDRNHKVFAYELLYRKNDSNAFDGSVASDVATSILLMNSYLNFGIQHLVGTKKAFINFDKQLILNEIPLLLNTEHVVIELLEDIIPDQNFLNKIESLKNNNYVLALDDYVESYAYPEVTTLCDIIKVEFMGTSREAIERICTQLKSKGKQLLAEKVENRDEFEWAKSIGFDYFQGYFFSKPAMVKSKSIQDSSSQYIRLMSEMHAKELYYKKISQIIEMDIALTYKLLKLVNSKFVQNQKINSIQHALSILGIKTSREWLSLATIQSLSSVETNQLVITSMVRAHLLELIAKNSVQKKNHKRCH</sequence>
<dbReference type="Pfam" id="PF08668">
    <property type="entry name" value="HDOD"/>
    <property type="match status" value="1"/>
</dbReference>
<dbReference type="InterPro" id="IPR052340">
    <property type="entry name" value="RNase_Y/CdgJ"/>
</dbReference>
<keyword evidence="3" id="KW-1185">Reference proteome</keyword>
<dbReference type="OrthoDB" id="9804751at2"/>
<dbReference type="SUPFAM" id="SSF141868">
    <property type="entry name" value="EAL domain-like"/>
    <property type="match status" value="1"/>
</dbReference>
<feature type="domain" description="HDOD" evidence="1">
    <location>
        <begin position="199"/>
        <end position="314"/>
    </location>
</feature>
<dbReference type="SMART" id="SM00052">
    <property type="entry name" value="EAL"/>
    <property type="match status" value="1"/>
</dbReference>
<dbReference type="KEGG" id="cbar:PATL70BA_0588"/>
<dbReference type="Gene3D" id="1.10.3210.10">
    <property type="entry name" value="Hypothetical protein af1432"/>
    <property type="match status" value="1"/>
</dbReference>